<dbReference type="InterPro" id="IPR008928">
    <property type="entry name" value="6-hairpin_glycosidase_sf"/>
</dbReference>
<dbReference type="EMBL" id="WHZW01000017">
    <property type="protein sequence ID" value="NEG90023.1"/>
    <property type="molecule type" value="Genomic_DNA"/>
</dbReference>
<dbReference type="GO" id="GO:0005975">
    <property type="term" value="P:carbohydrate metabolic process"/>
    <property type="evidence" value="ECO:0007669"/>
    <property type="project" value="InterPro"/>
</dbReference>
<accession>A0A6N9Z7B2</accession>
<dbReference type="Gene3D" id="1.50.10.10">
    <property type="match status" value="1"/>
</dbReference>
<dbReference type="AlphaFoldDB" id="A0A6N9Z7B2"/>
<sequence length="431" mass="48774">MPYAAIPESVQDFINRITKLCGAEHADWSRVFANTFADTLLTTVDRLEDGTTYVITGDIPAMWLRDSTAQVRPYLPLAADDPELADMIAGLVKRQFMYITIDPYANAFNRHATGTNWPDDITEEQSPWVWERKYELDSLCYPVQLAWLLYRNTGRTDQFDATFVAGVKRVLQVIETEQDHRNRSPYTFQRLDARDIDTLPDGGKGTPVAADGMTWSGFRPADDACTYGYLVPANMFAVVILSYVERIFSKILDDPAIVRRARRIGDEIRCAIEKDAITTNRDGEEIYAYETDGMGHFNVMDDANVPSLLSAAYLGYASTSTPRYAATRRTVLSDENPYYYTGRFASGIGSPHTPEGYVWPIAMALEGLTSDDADVKRRILDDLVAIDDGTDLMHEGVDVDDPSRYTRPWFSWANMMFCELVMDYYGIRVKR</sequence>
<dbReference type="Pfam" id="PF06824">
    <property type="entry name" value="Glyco_hydro_125"/>
    <property type="match status" value="1"/>
</dbReference>
<reference evidence="1 2" key="1">
    <citation type="submission" date="2019-10" db="EMBL/GenBank/DDBJ databases">
        <title>Bifidobacterium from non-human primates.</title>
        <authorList>
            <person name="Modesto M."/>
        </authorList>
    </citation>
    <scope>NUCLEOTIDE SEQUENCE [LARGE SCALE GENOMIC DNA]</scope>
    <source>
        <strain evidence="1 2">TRE17</strain>
    </source>
</reference>
<evidence type="ECO:0000313" key="1">
    <source>
        <dbReference type="EMBL" id="NEG90023.1"/>
    </source>
</evidence>
<dbReference type="Proteomes" id="UP000469194">
    <property type="component" value="Unassembled WGS sequence"/>
</dbReference>
<keyword evidence="2" id="KW-1185">Reference proteome</keyword>
<name>A0A6N9Z7B2_9BIFI</name>
<dbReference type="PANTHER" id="PTHR31047">
    <property type="entry name" value="MEIOTICALLY UP-REGULATED GENE 157 PROTEIN"/>
    <property type="match status" value="1"/>
</dbReference>
<dbReference type="SUPFAM" id="SSF48208">
    <property type="entry name" value="Six-hairpin glycosidases"/>
    <property type="match status" value="1"/>
</dbReference>
<protein>
    <submittedName>
        <fullName evidence="1">Metal-independent alpha-mannosidase</fullName>
    </submittedName>
</protein>
<dbReference type="PIRSF" id="PIRSF028846">
    <property type="entry name" value="UCP028846"/>
    <property type="match status" value="1"/>
</dbReference>
<comment type="caution">
    <text evidence="1">The sequence shown here is derived from an EMBL/GenBank/DDBJ whole genome shotgun (WGS) entry which is preliminary data.</text>
</comment>
<dbReference type="RefSeq" id="WP_163231878.1">
    <property type="nucleotide sequence ID" value="NZ_WHZW01000017.1"/>
</dbReference>
<dbReference type="SMART" id="SM01149">
    <property type="entry name" value="DUF1237"/>
    <property type="match status" value="1"/>
</dbReference>
<dbReference type="PANTHER" id="PTHR31047:SF0">
    <property type="entry name" value="MEIOTICALLY UP-REGULATED GENE 157 PROTEIN"/>
    <property type="match status" value="1"/>
</dbReference>
<gene>
    <name evidence="1" type="ORF">GFD25_08520</name>
</gene>
<organism evidence="1 2">
    <name type="scientific">Bifidobacterium aerophilum</name>
    <dbReference type="NCBI Taxonomy" id="1798155"/>
    <lineage>
        <taxon>Bacteria</taxon>
        <taxon>Bacillati</taxon>
        <taxon>Actinomycetota</taxon>
        <taxon>Actinomycetes</taxon>
        <taxon>Bifidobacteriales</taxon>
        <taxon>Bifidobacteriaceae</taxon>
        <taxon>Bifidobacterium</taxon>
    </lineage>
</organism>
<evidence type="ECO:0000313" key="2">
    <source>
        <dbReference type="Proteomes" id="UP000469194"/>
    </source>
</evidence>
<dbReference type="InterPro" id="IPR008313">
    <property type="entry name" value="GH125"/>
</dbReference>
<proteinExistence type="predicted"/>
<dbReference type="InterPro" id="IPR012341">
    <property type="entry name" value="6hp_glycosidase-like_sf"/>
</dbReference>